<evidence type="ECO:0000313" key="3">
    <source>
        <dbReference type="Proteomes" id="UP001159363"/>
    </source>
</evidence>
<keyword evidence="3" id="KW-1185">Reference proteome</keyword>
<evidence type="ECO:0000313" key="2">
    <source>
        <dbReference type="EMBL" id="KAJ8866514.1"/>
    </source>
</evidence>
<name>A0ABQ9G1Z7_9NEOP</name>
<accession>A0ABQ9G1Z7</accession>
<organism evidence="2 3">
    <name type="scientific">Dryococelus australis</name>
    <dbReference type="NCBI Taxonomy" id="614101"/>
    <lineage>
        <taxon>Eukaryota</taxon>
        <taxon>Metazoa</taxon>
        <taxon>Ecdysozoa</taxon>
        <taxon>Arthropoda</taxon>
        <taxon>Hexapoda</taxon>
        <taxon>Insecta</taxon>
        <taxon>Pterygota</taxon>
        <taxon>Neoptera</taxon>
        <taxon>Polyneoptera</taxon>
        <taxon>Phasmatodea</taxon>
        <taxon>Verophasmatodea</taxon>
        <taxon>Anareolatae</taxon>
        <taxon>Phasmatidae</taxon>
        <taxon>Eurycanthinae</taxon>
        <taxon>Dryococelus</taxon>
    </lineage>
</organism>
<feature type="region of interest" description="Disordered" evidence="1">
    <location>
        <begin position="157"/>
        <end position="188"/>
    </location>
</feature>
<comment type="caution">
    <text evidence="2">The sequence shown here is derived from an EMBL/GenBank/DDBJ whole genome shotgun (WGS) entry which is preliminary data.</text>
</comment>
<proteinExistence type="predicted"/>
<gene>
    <name evidence="2" type="ORF">PR048_032357</name>
</gene>
<dbReference type="EMBL" id="JARBHB010000016">
    <property type="protein sequence ID" value="KAJ8866514.1"/>
    <property type="molecule type" value="Genomic_DNA"/>
</dbReference>
<dbReference type="Proteomes" id="UP001159363">
    <property type="component" value="Chromosome 15"/>
</dbReference>
<protein>
    <submittedName>
        <fullName evidence="2">Uncharacterized protein</fullName>
    </submittedName>
</protein>
<sequence>MATVVNTIQALVLISSSSATSKEARTTRVIIQKALLKKTTDKETKKELTQLSNYISSRDLTFCCAGYYSRRRRSGFSYVGFVLDDDTCRWVYSGISRFPHSFIPVLLYTHHASPSSAIKTSTLRAGQMLLLDSNSRTYIRNEAATELKGRWTRRFPRKHADQRHCPARFPQANVRKRHRKGIQSGSPQ</sequence>
<evidence type="ECO:0000256" key="1">
    <source>
        <dbReference type="SAM" id="MobiDB-lite"/>
    </source>
</evidence>
<reference evidence="2 3" key="1">
    <citation type="submission" date="2023-02" db="EMBL/GenBank/DDBJ databases">
        <title>LHISI_Scaffold_Assembly.</title>
        <authorList>
            <person name="Stuart O.P."/>
            <person name="Cleave R."/>
            <person name="Magrath M.J.L."/>
            <person name="Mikheyev A.S."/>
        </authorList>
    </citation>
    <scope>NUCLEOTIDE SEQUENCE [LARGE SCALE GENOMIC DNA]</scope>
    <source>
        <strain evidence="2">Daus_M_001</strain>
        <tissue evidence="2">Leg muscle</tissue>
    </source>
</reference>